<organism evidence="1 2">
    <name type="scientific">Reichenbachiella ulvae</name>
    <dbReference type="NCBI Taxonomy" id="2980104"/>
    <lineage>
        <taxon>Bacteria</taxon>
        <taxon>Pseudomonadati</taxon>
        <taxon>Bacteroidota</taxon>
        <taxon>Cytophagia</taxon>
        <taxon>Cytophagales</taxon>
        <taxon>Reichenbachiellaceae</taxon>
        <taxon>Reichenbachiella</taxon>
    </lineage>
</organism>
<evidence type="ECO:0008006" key="3">
    <source>
        <dbReference type="Google" id="ProtNLM"/>
    </source>
</evidence>
<dbReference type="Proteomes" id="UP001300692">
    <property type="component" value="Unassembled WGS sequence"/>
</dbReference>
<dbReference type="EMBL" id="JAOYOD010000001">
    <property type="protein sequence ID" value="MCV9387909.1"/>
    <property type="molecule type" value="Genomic_DNA"/>
</dbReference>
<proteinExistence type="predicted"/>
<reference evidence="1 2" key="1">
    <citation type="submission" date="2022-10" db="EMBL/GenBank/DDBJ databases">
        <title>Comparative genomics and taxonomic characterization of three novel marine species of genus Reichenbachiella exhibiting antioxidant and polysaccharide degradation activities.</title>
        <authorList>
            <person name="Muhammad N."/>
            <person name="Lee Y.-J."/>
            <person name="Ko J."/>
            <person name="Kim S.-G."/>
        </authorList>
    </citation>
    <scope>NUCLEOTIDE SEQUENCE [LARGE SCALE GENOMIC DNA]</scope>
    <source>
        <strain evidence="1 2">ABR2-5</strain>
    </source>
</reference>
<evidence type="ECO:0000313" key="2">
    <source>
        <dbReference type="Proteomes" id="UP001300692"/>
    </source>
</evidence>
<name>A0ABT3CWL0_9BACT</name>
<keyword evidence="2" id="KW-1185">Reference proteome</keyword>
<comment type="caution">
    <text evidence="1">The sequence shown here is derived from an EMBL/GenBank/DDBJ whole genome shotgun (WGS) entry which is preliminary data.</text>
</comment>
<accession>A0ABT3CWL0</accession>
<gene>
    <name evidence="1" type="ORF">N7U62_14600</name>
</gene>
<evidence type="ECO:0000313" key="1">
    <source>
        <dbReference type="EMBL" id="MCV9387909.1"/>
    </source>
</evidence>
<protein>
    <recommendedName>
        <fullName evidence="3">DUF3618 domain-containing protein</fullName>
    </recommendedName>
</protein>
<sequence>MKSRSEDAIRLRERLKRDEDRLWQRINHETEDLEHQLSKTLKVAGIAAAGLVTAYTIYRLMAPKPAVPKKAVKSKTMSRVGQSLLTMAISNILPLAIKQINKANQRDNEPIESARGKEE</sequence>
<dbReference type="RefSeq" id="WP_264138726.1">
    <property type="nucleotide sequence ID" value="NZ_JAOYOD010000001.1"/>
</dbReference>